<evidence type="ECO:0000256" key="1">
    <source>
        <dbReference type="SAM" id="Phobius"/>
    </source>
</evidence>
<comment type="caution">
    <text evidence="3">The sequence shown here is derived from an EMBL/GenBank/DDBJ whole genome shotgun (WGS) entry which is preliminary data.</text>
</comment>
<accession>A0ABV6DA37</accession>
<keyword evidence="3" id="KW-0255">Endonuclease</keyword>
<keyword evidence="1" id="KW-0812">Transmembrane</keyword>
<dbReference type="RefSeq" id="WP_261521789.1">
    <property type="nucleotide sequence ID" value="NZ_JAODNW010000020.1"/>
</dbReference>
<sequence>MPDRRLSSPLLALAATLMTVPLVAGYWGGVHAAFDSFSHFRVHLAGLVIVLALPLLFRRGWRGIGLSAMVLAAAAILSVTSLPDSTVQAQGEPAAARYKLMQLNLRYDNATPKNVLSLIGRAQPDVVTLNEVSQAWLPHLESISDAYPHRIVCPPPSPIGGVAILSRRPFLHPATAGCFDRGSLAVVTVNFGGAAVDVAALHLGWPWPFSQPWQTQEVMRVLAGRLGHTAILAGDLNAVPWSRTVRDLATAGGLDILTQIGPTWLALPLPDALRRRAGLPIDNVLVKGRIVPLSTTRLEDAGSDHLPVLLDFSVEPAEGEPMVMQAQAGPAPQAHMF</sequence>
<feature type="transmembrane region" description="Helical" evidence="1">
    <location>
        <begin position="64"/>
        <end position="82"/>
    </location>
</feature>
<evidence type="ECO:0000313" key="4">
    <source>
        <dbReference type="Proteomes" id="UP001589755"/>
    </source>
</evidence>
<dbReference type="Gene3D" id="3.60.10.10">
    <property type="entry name" value="Endonuclease/exonuclease/phosphatase"/>
    <property type="match status" value="1"/>
</dbReference>
<dbReference type="InterPro" id="IPR005135">
    <property type="entry name" value="Endo/exonuclease/phosphatase"/>
</dbReference>
<reference evidence="3 4" key="1">
    <citation type="submission" date="2024-09" db="EMBL/GenBank/DDBJ databases">
        <authorList>
            <person name="Sun Q."/>
            <person name="Mori K."/>
        </authorList>
    </citation>
    <scope>NUCLEOTIDE SEQUENCE [LARGE SCALE GENOMIC DNA]</scope>
    <source>
        <strain evidence="3 4">CCM 8543</strain>
    </source>
</reference>
<dbReference type="SUPFAM" id="SSF56219">
    <property type="entry name" value="DNase I-like"/>
    <property type="match status" value="1"/>
</dbReference>
<gene>
    <name evidence="3" type="ORF">ACFFJ2_14060</name>
</gene>
<feature type="domain" description="Endonuclease/exonuclease/phosphatase" evidence="2">
    <location>
        <begin position="101"/>
        <end position="305"/>
    </location>
</feature>
<keyword evidence="3" id="KW-0378">Hydrolase</keyword>
<organism evidence="3 4">
    <name type="scientific">Chelativorans intermedius</name>
    <dbReference type="NCBI Taxonomy" id="515947"/>
    <lineage>
        <taxon>Bacteria</taxon>
        <taxon>Pseudomonadati</taxon>
        <taxon>Pseudomonadota</taxon>
        <taxon>Alphaproteobacteria</taxon>
        <taxon>Hyphomicrobiales</taxon>
        <taxon>Phyllobacteriaceae</taxon>
        <taxon>Chelativorans</taxon>
    </lineage>
</organism>
<keyword evidence="3" id="KW-0540">Nuclease</keyword>
<dbReference type="Proteomes" id="UP001589755">
    <property type="component" value="Unassembled WGS sequence"/>
</dbReference>
<evidence type="ECO:0000259" key="2">
    <source>
        <dbReference type="Pfam" id="PF03372"/>
    </source>
</evidence>
<keyword evidence="4" id="KW-1185">Reference proteome</keyword>
<dbReference type="GO" id="GO:0004519">
    <property type="term" value="F:endonuclease activity"/>
    <property type="evidence" value="ECO:0007669"/>
    <property type="project" value="UniProtKB-KW"/>
</dbReference>
<feature type="transmembrane region" description="Helical" evidence="1">
    <location>
        <begin position="41"/>
        <end position="57"/>
    </location>
</feature>
<evidence type="ECO:0000313" key="3">
    <source>
        <dbReference type="EMBL" id="MFC0209526.1"/>
    </source>
</evidence>
<protein>
    <submittedName>
        <fullName evidence="3">Endonuclease/exonuclease/phosphatase family protein</fullName>
    </submittedName>
</protein>
<dbReference type="Pfam" id="PF03372">
    <property type="entry name" value="Exo_endo_phos"/>
    <property type="match status" value="1"/>
</dbReference>
<keyword evidence="1" id="KW-1133">Transmembrane helix</keyword>
<dbReference type="InterPro" id="IPR036691">
    <property type="entry name" value="Endo/exonu/phosph_ase_sf"/>
</dbReference>
<proteinExistence type="predicted"/>
<name>A0ABV6DA37_9HYPH</name>
<dbReference type="EMBL" id="JBHLXD010000023">
    <property type="protein sequence ID" value="MFC0209526.1"/>
    <property type="molecule type" value="Genomic_DNA"/>
</dbReference>
<keyword evidence="1" id="KW-0472">Membrane</keyword>